<dbReference type="GO" id="GO:0010181">
    <property type="term" value="F:FMN binding"/>
    <property type="evidence" value="ECO:0007669"/>
    <property type="project" value="InterPro"/>
</dbReference>
<comment type="cofactor">
    <cofactor evidence="1">
        <name>FMN</name>
        <dbReference type="ChEBI" id="CHEBI:58210"/>
    </cofactor>
</comment>
<dbReference type="InterPro" id="IPR013785">
    <property type="entry name" value="Aldolase_TIM"/>
</dbReference>
<dbReference type="CDD" id="cd02809">
    <property type="entry name" value="alpha_hydroxyacid_oxid_FMN"/>
    <property type="match status" value="1"/>
</dbReference>
<evidence type="ECO:0000256" key="6">
    <source>
        <dbReference type="PIRSR" id="PIRSR000138-1"/>
    </source>
</evidence>
<feature type="binding site" evidence="7">
    <location>
        <begin position="340"/>
        <end position="344"/>
    </location>
    <ligand>
        <name>FMN</name>
        <dbReference type="ChEBI" id="CHEBI:58210"/>
    </ligand>
</feature>
<dbReference type="PANTHER" id="PTHR10578">
    <property type="entry name" value="S -2-HYDROXY-ACID OXIDASE-RELATED"/>
    <property type="match status" value="1"/>
</dbReference>
<feature type="binding site" evidence="7">
    <location>
        <position position="140"/>
    </location>
    <ligand>
        <name>FMN</name>
        <dbReference type="ChEBI" id="CHEBI:58210"/>
    </ligand>
</feature>
<evidence type="ECO:0000313" key="11">
    <source>
        <dbReference type="Proteomes" id="UP000002283"/>
    </source>
</evidence>
<reference evidence="10 11" key="1">
    <citation type="submission" date="2007-01" db="EMBL/GenBank/DDBJ databases">
        <authorList>
            <person name="DeShazer D."/>
            <person name="Woods D.E."/>
            <person name="Nierman W.C."/>
        </authorList>
    </citation>
    <scope>NUCLEOTIDE SEQUENCE [LARGE SCALE GENOMIC DNA]</scope>
    <source>
        <strain evidence="10 11">NCTC 10229</strain>
    </source>
</reference>
<dbReference type="PANTHER" id="PTHR10578:SF107">
    <property type="entry name" value="2-HYDROXYACID OXIDASE 1"/>
    <property type="match status" value="1"/>
</dbReference>
<feature type="compositionally biased region" description="Basic and acidic residues" evidence="8">
    <location>
        <begin position="10"/>
        <end position="20"/>
    </location>
</feature>
<feature type="binding site" evidence="7">
    <location>
        <position position="189"/>
    </location>
    <ligand>
        <name>FMN</name>
        <dbReference type="ChEBI" id="CHEBI:58210"/>
    </ligand>
</feature>
<dbReference type="GO" id="GO:0004459">
    <property type="term" value="F:L-lactate dehydrogenase (NAD+) activity"/>
    <property type="evidence" value="ECO:0007669"/>
    <property type="project" value="TreeGrafter"/>
</dbReference>
<dbReference type="EC" id="1.1.2.-" evidence="10"/>
<dbReference type="FunFam" id="3.20.20.70:FF:000029">
    <property type="entry name" value="L-lactate dehydrogenase"/>
    <property type="match status" value="1"/>
</dbReference>
<dbReference type="PROSITE" id="PS00557">
    <property type="entry name" value="FMN_HYDROXY_ACID_DH_1"/>
    <property type="match status" value="1"/>
</dbReference>
<feature type="region of interest" description="Disordered" evidence="8">
    <location>
        <begin position="1"/>
        <end position="20"/>
    </location>
</feature>
<feature type="binding site" evidence="7">
    <location>
        <position position="309"/>
    </location>
    <ligand>
        <name>glyoxylate</name>
        <dbReference type="ChEBI" id="CHEBI:36655"/>
    </ligand>
</feature>
<dbReference type="PROSITE" id="PS51349">
    <property type="entry name" value="FMN_HYDROXY_ACID_DH_2"/>
    <property type="match status" value="1"/>
</dbReference>
<keyword evidence="3 7" id="KW-0288">FMN</keyword>
<dbReference type="HOGENOM" id="CLU_020639_0_0_4"/>
<keyword evidence="2 7" id="KW-0285">Flavoprotein</keyword>
<evidence type="ECO:0000256" key="7">
    <source>
        <dbReference type="PIRSR" id="PIRSR000138-2"/>
    </source>
</evidence>
<proteinExistence type="inferred from homology"/>
<evidence type="ECO:0000256" key="3">
    <source>
        <dbReference type="ARBA" id="ARBA00022643"/>
    </source>
</evidence>
<feature type="binding site" evidence="7">
    <location>
        <position position="312"/>
    </location>
    <ligand>
        <name>glyoxylate</name>
        <dbReference type="ChEBI" id="CHEBI:36655"/>
    </ligand>
</feature>
<dbReference type="AlphaFoldDB" id="A2S0J0"/>
<evidence type="ECO:0000259" key="9">
    <source>
        <dbReference type="PROSITE" id="PS51349"/>
    </source>
</evidence>
<evidence type="ECO:0000256" key="1">
    <source>
        <dbReference type="ARBA" id="ARBA00001917"/>
    </source>
</evidence>
<dbReference type="EMBL" id="CP000545">
    <property type="protein sequence ID" value="ABM98731.2"/>
    <property type="molecule type" value="Genomic_DNA"/>
</dbReference>
<dbReference type="Gene3D" id="3.20.20.70">
    <property type="entry name" value="Aldolase class I"/>
    <property type="match status" value="1"/>
</dbReference>
<feature type="binding site" evidence="7">
    <location>
        <position position="163"/>
    </location>
    <ligand>
        <name>glyoxylate</name>
        <dbReference type="ChEBI" id="CHEBI:36655"/>
    </ligand>
</feature>
<name>A2S0J0_BURM9</name>
<feature type="binding site" evidence="7">
    <location>
        <begin position="111"/>
        <end position="113"/>
    </location>
    <ligand>
        <name>FMN</name>
        <dbReference type="ChEBI" id="CHEBI:58210"/>
    </ligand>
</feature>
<accession>A2S0J0</accession>
<dbReference type="GO" id="GO:0009060">
    <property type="term" value="P:aerobic respiration"/>
    <property type="evidence" value="ECO:0007669"/>
    <property type="project" value="TreeGrafter"/>
</dbReference>
<feature type="binding site" evidence="7">
    <location>
        <position position="307"/>
    </location>
    <ligand>
        <name>FMN</name>
        <dbReference type="ChEBI" id="CHEBI:58210"/>
    </ligand>
</feature>
<organism evidence="10 11">
    <name type="scientific">Burkholderia mallei (strain NCTC 10229)</name>
    <dbReference type="NCBI Taxonomy" id="412022"/>
    <lineage>
        <taxon>Bacteria</taxon>
        <taxon>Pseudomonadati</taxon>
        <taxon>Pseudomonadota</taxon>
        <taxon>Betaproteobacteria</taxon>
        <taxon>Burkholderiales</taxon>
        <taxon>Burkholderiaceae</taxon>
        <taxon>Burkholderia</taxon>
        <taxon>pseudomallei group</taxon>
    </lineage>
</organism>
<dbReference type="InterPro" id="IPR012133">
    <property type="entry name" value="Alpha-hydoxy_acid_DH_FMN"/>
</dbReference>
<feature type="binding site" evidence="7">
    <location>
        <position position="198"/>
    </location>
    <ligand>
        <name>glyoxylate</name>
        <dbReference type="ChEBI" id="CHEBI:36655"/>
    </ligand>
</feature>
<evidence type="ECO:0000256" key="2">
    <source>
        <dbReference type="ARBA" id="ARBA00022630"/>
    </source>
</evidence>
<evidence type="ECO:0000256" key="5">
    <source>
        <dbReference type="ARBA" id="ARBA00024042"/>
    </source>
</evidence>
<gene>
    <name evidence="10" type="ordered locus">BMA10229_1659</name>
</gene>
<feature type="domain" description="FMN hydroxy acid dehydrogenase" evidence="9">
    <location>
        <begin position="30"/>
        <end position="414"/>
    </location>
</feature>
<evidence type="ECO:0000256" key="4">
    <source>
        <dbReference type="ARBA" id="ARBA00023002"/>
    </source>
</evidence>
<sequence>MSAMSVRIRRPPEDERPRCAGGERRRIQMANVGKAWNIDDLRKMARKRVPKYFFDYLDGGANSETTMRANENDFARWRLRQKVLTGAQSRVAGLGATYLGAEHRLPILLGPVGFAGMYWSRGEIAAGRAADDAGIGQCLSTFSICSLDDVAAARSGPLYFQLYMFRDRDLTEDILARCRLANVDAVFLTVDTCYIPIRERDARNGFRADTRLSARGVWSMLKRPGWCAGALSHGVPRIGNVLRYPELGASLLEQSAAVGRMIETRLSWADVKWLRARWPGRIVIKGILDPDDARRAVDEGVDGILISNHGGRQLDPAPSVMDVLPEIAEAVGKRTEILMDGGVRRGADVIKALALGASAVSIGRAYVYGLGAAGEKGVSRCLELLKGEMLPALNMMGFESIAELRAAGKSALRMAVPVHGATAVVEGAEGGARRLTESVL</sequence>
<dbReference type="InterPro" id="IPR008259">
    <property type="entry name" value="FMN_hydac_DH_AS"/>
</dbReference>
<dbReference type="InterPro" id="IPR000262">
    <property type="entry name" value="FMN-dep_DH"/>
</dbReference>
<keyword evidence="4 10" id="KW-0560">Oxidoreductase</keyword>
<dbReference type="PIRSF" id="PIRSF000138">
    <property type="entry name" value="Al-hdrx_acd_dh"/>
    <property type="match status" value="1"/>
</dbReference>
<feature type="binding site" evidence="7">
    <location>
        <position position="161"/>
    </location>
    <ligand>
        <name>FMN</name>
        <dbReference type="ChEBI" id="CHEBI:58210"/>
    </ligand>
</feature>
<feature type="active site" description="Proton acceptor" evidence="6">
    <location>
        <position position="309"/>
    </location>
</feature>
<feature type="binding site" evidence="7">
    <location>
        <begin position="363"/>
        <end position="364"/>
    </location>
    <ligand>
        <name>FMN</name>
        <dbReference type="ChEBI" id="CHEBI:58210"/>
    </ligand>
</feature>
<evidence type="ECO:0000256" key="8">
    <source>
        <dbReference type="SAM" id="MobiDB-lite"/>
    </source>
</evidence>
<feature type="binding site" evidence="7">
    <location>
        <position position="285"/>
    </location>
    <ligand>
        <name>FMN</name>
        <dbReference type="ChEBI" id="CHEBI:58210"/>
    </ligand>
</feature>
<dbReference type="GO" id="GO:0005886">
    <property type="term" value="C:plasma membrane"/>
    <property type="evidence" value="ECO:0007669"/>
    <property type="project" value="TreeGrafter"/>
</dbReference>
<dbReference type="KEGG" id="bml:BMA10229_1659"/>
<protein>
    <submittedName>
        <fullName evidence="10">Dehydrogenase, FMN-dependent</fullName>
        <ecNumber evidence="10">1.1.2.-</ecNumber>
    </submittedName>
</protein>
<dbReference type="SUPFAM" id="SSF51395">
    <property type="entry name" value="FMN-linked oxidoreductases"/>
    <property type="match status" value="1"/>
</dbReference>
<dbReference type="Proteomes" id="UP000002283">
    <property type="component" value="Chromosome II"/>
</dbReference>
<dbReference type="Pfam" id="PF01070">
    <property type="entry name" value="FMN_dh"/>
    <property type="match status" value="1"/>
</dbReference>
<evidence type="ECO:0000313" key="10">
    <source>
        <dbReference type="EMBL" id="ABM98731.2"/>
    </source>
</evidence>
<dbReference type="InterPro" id="IPR037396">
    <property type="entry name" value="FMN_HAD"/>
</dbReference>
<comment type="similarity">
    <text evidence="5">Belongs to the FMN-dependent alpha-hydroxy acid dehydrogenase family.</text>
</comment>
<feature type="binding site" evidence="7">
    <location>
        <position position="56"/>
    </location>
    <ligand>
        <name>glyoxylate</name>
        <dbReference type="ChEBI" id="CHEBI:36655"/>
    </ligand>
</feature>